<dbReference type="EMBL" id="MN740474">
    <property type="protein sequence ID" value="QHU28836.1"/>
    <property type="molecule type" value="Genomic_DNA"/>
</dbReference>
<dbReference type="AlphaFoldDB" id="A0A6C0LD02"/>
<dbReference type="InterPro" id="IPR003959">
    <property type="entry name" value="ATPase_AAA_core"/>
</dbReference>
<reference evidence="6" key="1">
    <citation type="journal article" date="2020" name="Nature">
        <title>Giant virus diversity and host interactions through global metagenomics.</title>
        <authorList>
            <person name="Schulz F."/>
            <person name="Roux S."/>
            <person name="Paez-Espino D."/>
            <person name="Jungbluth S."/>
            <person name="Walsh D.A."/>
            <person name="Denef V.J."/>
            <person name="McMahon K.D."/>
            <person name="Konstantinidis K.T."/>
            <person name="Eloe-Fadrosh E.A."/>
            <person name="Kyrpides N.C."/>
            <person name="Woyke T."/>
        </authorList>
    </citation>
    <scope>NUCLEOTIDE SEQUENCE</scope>
    <source>
        <strain evidence="6">GVMAG-M-3300027791-30</strain>
    </source>
</reference>
<dbReference type="Pfam" id="PF00004">
    <property type="entry name" value="AAA"/>
    <property type="match status" value="1"/>
</dbReference>
<protein>
    <recommendedName>
        <fullName evidence="5">ATPase AAA-type core domain-containing protein</fullName>
    </recommendedName>
</protein>
<dbReference type="InterPro" id="IPR050773">
    <property type="entry name" value="CbxX/CfxQ_RuBisCO_ESX"/>
</dbReference>
<dbReference type="InterPro" id="IPR000641">
    <property type="entry name" value="CbxX/CfxQ"/>
</dbReference>
<sequence>MKKNMSIENKKRKMRKINDDDDDDSDYFKIEDYKITDLKSLIDLTYDLMNKDPPPKRIKKKLPPKLYKLIDILEPLENLNNLIGLTKLKDQLLEQLLYFVQGNNDNIMLHTVIEGPPGTGKTTVANLMSEIYSGIGILKKRKCNVIKREDLIGQFLGETTIKTMETLEHCKNGVMLIDEAYSLGSVDNRDSYAKEAIDCINQYLTENADKLICIIAGYKEELNECFFSQNKGLRRRFPWTFTIESFTKEELAQIFINKVNYTKEYELHEKVDNKFLESKIKKEYFNGNAGDIENIISRAKIINSRVNFCKEENFILTKEIINEAFYKFYDTRVSNVSKVPFMMYT</sequence>
<feature type="domain" description="ATPase AAA-type core" evidence="5">
    <location>
        <begin position="114"/>
        <end position="218"/>
    </location>
</feature>
<evidence type="ECO:0000256" key="4">
    <source>
        <dbReference type="SAM" id="MobiDB-lite"/>
    </source>
</evidence>
<organism evidence="6">
    <name type="scientific">viral metagenome</name>
    <dbReference type="NCBI Taxonomy" id="1070528"/>
    <lineage>
        <taxon>unclassified sequences</taxon>
        <taxon>metagenomes</taxon>
        <taxon>organismal metagenomes</taxon>
    </lineage>
</organism>
<dbReference type="GO" id="GO:0005524">
    <property type="term" value="F:ATP binding"/>
    <property type="evidence" value="ECO:0007669"/>
    <property type="project" value="UniProtKB-KW"/>
</dbReference>
<dbReference type="PANTHER" id="PTHR43392">
    <property type="entry name" value="AAA-TYPE ATPASE FAMILY PROTEIN / ANKYRIN REPEAT FAMILY PROTEIN"/>
    <property type="match status" value="1"/>
</dbReference>
<comment type="similarity">
    <text evidence="1">Belongs to the CbxX/CfxQ family.</text>
</comment>
<dbReference type="InterPro" id="IPR027417">
    <property type="entry name" value="P-loop_NTPase"/>
</dbReference>
<evidence type="ECO:0000313" key="6">
    <source>
        <dbReference type="EMBL" id="QHU28836.1"/>
    </source>
</evidence>
<evidence type="ECO:0000256" key="1">
    <source>
        <dbReference type="ARBA" id="ARBA00010378"/>
    </source>
</evidence>
<keyword evidence="3" id="KW-0067">ATP-binding</keyword>
<evidence type="ECO:0000256" key="3">
    <source>
        <dbReference type="ARBA" id="ARBA00022840"/>
    </source>
</evidence>
<evidence type="ECO:0000256" key="2">
    <source>
        <dbReference type="ARBA" id="ARBA00022741"/>
    </source>
</evidence>
<proteinExistence type="inferred from homology"/>
<dbReference type="Gene3D" id="3.40.50.300">
    <property type="entry name" value="P-loop containing nucleotide triphosphate hydrolases"/>
    <property type="match status" value="1"/>
</dbReference>
<feature type="region of interest" description="Disordered" evidence="4">
    <location>
        <begin position="1"/>
        <end position="24"/>
    </location>
</feature>
<keyword evidence="2" id="KW-0547">Nucleotide-binding</keyword>
<dbReference type="PRINTS" id="PR00819">
    <property type="entry name" value="CBXCFQXSUPER"/>
</dbReference>
<dbReference type="SUPFAM" id="SSF52540">
    <property type="entry name" value="P-loop containing nucleoside triphosphate hydrolases"/>
    <property type="match status" value="1"/>
</dbReference>
<dbReference type="PANTHER" id="PTHR43392:SF2">
    <property type="entry name" value="AAA-TYPE ATPASE FAMILY PROTEIN _ ANKYRIN REPEAT FAMILY PROTEIN"/>
    <property type="match status" value="1"/>
</dbReference>
<evidence type="ECO:0000259" key="5">
    <source>
        <dbReference type="Pfam" id="PF00004"/>
    </source>
</evidence>
<dbReference type="GO" id="GO:0016887">
    <property type="term" value="F:ATP hydrolysis activity"/>
    <property type="evidence" value="ECO:0007669"/>
    <property type="project" value="InterPro"/>
</dbReference>
<name>A0A6C0LD02_9ZZZZ</name>
<accession>A0A6C0LD02</accession>